<dbReference type="Gene3D" id="2.150.10.10">
    <property type="entry name" value="Serralysin-like metalloprotease, C-terminal"/>
    <property type="match status" value="1"/>
</dbReference>
<protein>
    <submittedName>
        <fullName evidence="13">Cadherin</fullName>
    </submittedName>
</protein>
<keyword evidence="4" id="KW-0964">Secreted</keyword>
<dbReference type="PRINTS" id="PR00313">
    <property type="entry name" value="CABNDNGRPT"/>
</dbReference>
<dbReference type="SMART" id="SM00112">
    <property type="entry name" value="CA"/>
    <property type="match status" value="2"/>
</dbReference>
<dbReference type="AlphaFoldDB" id="Q2G7W4"/>
<dbReference type="InterPro" id="IPR003995">
    <property type="entry name" value="RTX_toxin_determinant-A"/>
</dbReference>
<dbReference type="GO" id="GO:0005509">
    <property type="term" value="F:calcium ion binding"/>
    <property type="evidence" value="ECO:0007669"/>
    <property type="project" value="InterPro"/>
</dbReference>
<reference evidence="14" key="1">
    <citation type="submission" date="2006-01" db="EMBL/GenBank/DDBJ databases">
        <title>Complete sequence of Novosphingobium aromaticivorans DSM 12444.</title>
        <authorList>
            <consortium name="US DOE Joint Genome Institute"/>
            <person name="Copeland A."/>
            <person name="Lucas S."/>
            <person name="Lapidus A."/>
            <person name="Barry K."/>
            <person name="Detter J.C."/>
            <person name="Glavina T."/>
            <person name="Hammon N."/>
            <person name="Israni S."/>
            <person name="Pitluck S."/>
            <person name="Chain P."/>
            <person name="Malfatti S."/>
            <person name="Shin M."/>
            <person name="Vergez L."/>
            <person name="Schmutz J."/>
            <person name="Larimer F."/>
            <person name="Land M."/>
            <person name="Kyrpides N."/>
            <person name="Ivanova N."/>
            <person name="Fredrickson J."/>
            <person name="Balkwill D."/>
            <person name="Romine M.F."/>
            <person name="Richardson P."/>
        </authorList>
    </citation>
    <scope>NUCLEOTIDE SEQUENCE [LARGE SCALE GENOMIC DNA]</scope>
    <source>
        <strain evidence="14">ATCC 700278 / DSM 12444 / CCUG 56034 / CIP 105152 / NBRC 16084 / F199</strain>
    </source>
</reference>
<dbReference type="eggNOG" id="COG4932">
    <property type="taxonomic scope" value="Bacteria"/>
</dbReference>
<dbReference type="InterPro" id="IPR015919">
    <property type="entry name" value="Cadherin-like_sf"/>
</dbReference>
<evidence type="ECO:0000256" key="3">
    <source>
        <dbReference type="ARBA" id="ARBA00004613"/>
    </source>
</evidence>
<name>Q2G7W4_NOVAD</name>
<dbReference type="GO" id="GO:0005975">
    <property type="term" value="P:carbohydrate metabolic process"/>
    <property type="evidence" value="ECO:0007669"/>
    <property type="project" value="InterPro"/>
</dbReference>
<dbReference type="CDD" id="cd11304">
    <property type="entry name" value="Cadherin_repeat"/>
    <property type="match status" value="2"/>
</dbReference>
<evidence type="ECO:0000313" key="14">
    <source>
        <dbReference type="Proteomes" id="UP000009134"/>
    </source>
</evidence>
<dbReference type="GO" id="GO:0007156">
    <property type="term" value="P:homophilic cell adhesion via plasma membrane adhesion molecules"/>
    <property type="evidence" value="ECO:0007669"/>
    <property type="project" value="InterPro"/>
</dbReference>
<feature type="domain" description="Cadherin" evidence="12">
    <location>
        <begin position="930"/>
        <end position="1022"/>
    </location>
</feature>
<evidence type="ECO:0000256" key="5">
    <source>
        <dbReference type="ARBA" id="ARBA00022656"/>
    </source>
</evidence>
<evidence type="ECO:0000256" key="9">
    <source>
        <dbReference type="ARBA" id="ARBA00023026"/>
    </source>
</evidence>
<comment type="cofactor">
    <cofactor evidence="1">
        <name>Ca(2+)</name>
        <dbReference type="ChEBI" id="CHEBI:29108"/>
    </cofactor>
</comment>
<comment type="subcellular location">
    <subcellularLocation>
        <location evidence="2">Membrane</location>
        <topology evidence="2">Single-pass membrane protein</topology>
    </subcellularLocation>
    <subcellularLocation>
        <location evidence="3">Secreted</location>
    </subcellularLocation>
</comment>
<accession>Q2G7W4</accession>
<dbReference type="GO" id="GO:0005886">
    <property type="term" value="C:plasma membrane"/>
    <property type="evidence" value="ECO:0007669"/>
    <property type="project" value="TreeGrafter"/>
</dbReference>
<keyword evidence="8" id="KW-1133">Transmembrane helix</keyword>
<dbReference type="eggNOG" id="COG2931">
    <property type="taxonomic scope" value="Bacteria"/>
</dbReference>
<dbReference type="PROSITE" id="PS00330">
    <property type="entry name" value="HEMOLYSIN_CALCIUM"/>
    <property type="match status" value="2"/>
</dbReference>
<dbReference type="InterPro" id="IPR001343">
    <property type="entry name" value="Hemolysn_Ca-bd"/>
</dbReference>
<dbReference type="InterPro" id="IPR011049">
    <property type="entry name" value="Serralysin-like_metalloprot_C"/>
</dbReference>
<dbReference type="RefSeq" id="WP_011445269.1">
    <property type="nucleotide sequence ID" value="NC_007794.1"/>
</dbReference>
<keyword evidence="7" id="KW-0677">Repeat</keyword>
<evidence type="ECO:0000256" key="4">
    <source>
        <dbReference type="ARBA" id="ARBA00022525"/>
    </source>
</evidence>
<evidence type="ECO:0000256" key="10">
    <source>
        <dbReference type="ARBA" id="ARBA00023136"/>
    </source>
</evidence>
<dbReference type="PANTHER" id="PTHR24028">
    <property type="entry name" value="CADHERIN-87A"/>
    <property type="match status" value="1"/>
</dbReference>
<keyword evidence="14" id="KW-1185">Reference proteome</keyword>
<evidence type="ECO:0000256" key="2">
    <source>
        <dbReference type="ARBA" id="ARBA00004167"/>
    </source>
</evidence>
<keyword evidence="9" id="KW-0843">Virulence</keyword>
<dbReference type="InterPro" id="IPR029062">
    <property type="entry name" value="Class_I_gatase-like"/>
</dbReference>
<dbReference type="Gene3D" id="3.40.50.880">
    <property type="match status" value="1"/>
</dbReference>
<evidence type="ECO:0000256" key="8">
    <source>
        <dbReference type="ARBA" id="ARBA00022989"/>
    </source>
</evidence>
<proteinExistence type="predicted"/>
<dbReference type="CDD" id="cd10934">
    <property type="entry name" value="CE4_cadherin_MopE_like_N"/>
    <property type="match status" value="1"/>
</dbReference>
<dbReference type="Pfam" id="PF00353">
    <property type="entry name" value="HemolysinCabind"/>
    <property type="match status" value="1"/>
</dbReference>
<organism evidence="13 14">
    <name type="scientific">Novosphingobium aromaticivorans (strain ATCC 700278 / DSM 12444 / CCUG 56034 / CIP 105152 / NBRC 16084 / F199)</name>
    <dbReference type="NCBI Taxonomy" id="279238"/>
    <lineage>
        <taxon>Bacteria</taxon>
        <taxon>Pseudomonadati</taxon>
        <taxon>Pseudomonadota</taxon>
        <taxon>Alphaproteobacteria</taxon>
        <taxon>Sphingomonadales</taxon>
        <taxon>Sphingomonadaceae</taxon>
        <taxon>Novosphingobium</taxon>
    </lineage>
</organism>
<dbReference type="GO" id="GO:0090729">
    <property type="term" value="F:toxin activity"/>
    <property type="evidence" value="ECO:0007669"/>
    <property type="project" value="UniProtKB-KW"/>
</dbReference>
<keyword evidence="10" id="KW-0472">Membrane</keyword>
<sequence length="1202" mass="125661">MTYIQIDGSLSDWSSNLRIDAGAVDGYQIYATTDATDYIFAFAAPTAVGANTTIWLNTDLNQATGYQLWGTVGAEFNVNFKSDGSAALYSGAAGGTLVADNLVLAYNADKTMVELRVPKDLLGNPGSIDTVYDINDTAIIPSFYQDNAIRVWDDSELASVIPATDTRIAIVYSATTAANYFSQTAYSDLFMAAQSQAAQAGVPFDIITEADLTDINKLAQYKAIVFPSFRNVQASQADEIAHTLQLASQEFHVGFIVSGEFMTNDENGNAMAGNSYSRMATLLDATRVTGGTATSLTVTATDPTGVVLDGYANGELVNQYANVGWNAFQSVSGTGQTIATETINGSSTYAAVLATQTGGRNVLFSSDAVMADANMLQRAIDYAVSGETVTVSLNMTRDAGLVAARVDMDQSMYIEDVNGGIYDQLVPLLQQWKAQYNFVGSFYVNIGDNTQQGIYTDWNKSLPYYTAMIGLGNEIGTHTYTHPEDTNLLSPSQLQFEFELSTQILEQKLSAALGYAYTIEGAAIPGAPETLTTSLAIEQYVKTYLTGGYTGQGAGYPNAFGYLTPGSQDKVYIAPNTFFDFTLFDWLHLSAADASALWQSQYEKIVSQADSPVVVWPWHDYGATAFNSPNYAPEIFNTFLAQAAADGMEFVTLADLANRINAFHGAKVTTSVSGNTITANVTASGNVGTFAFDLQGQGSQVISSVAGWYAYDSDSVFLPQNGGTFVITLGAAQTDVTHIIDLPMRATLMSVTGNGTNLSFQIQGEGTVVIDLSDPTNKSVQVSGATIVSQVGDKLTIDIGPVGSHTVTVTQTSLNHAPVIESNGGGDTAAISLAENLLAVTAVIATDADANALTYSITGGADASKFTINATTGALAFLAAPNFEVPTDVGGNNVYDVVVTASDGALTDSQALAVTVTNVNEAPVITSNGGGATASISLAENNAAVTVVTSTDPENTARTYSLSGTDAARFTIDAATGALSFVNAPDFENPTDVGANNVYNVVVTASDGSLTDTQALAITVTNKKGVTLNASSSTGSVLNGTGEEDQLNGWKGADTLYGLGGNDRLDGAGGNDRLYGGDGKDVLIGGAGTDIMSGGAGADRFEFNALGNSVTGALHDVITDFEAGIDLIDVSSIDANSGKGGNQTFVLLAEGAAFTGVGQLRYFYDSATDQTIVQGNVNNNLAADFEIALSGHQTLSASMFIL</sequence>
<keyword evidence="11" id="KW-0325">Glycoprotein</keyword>
<dbReference type="STRING" id="279238.Saro_1619"/>
<evidence type="ECO:0000259" key="12">
    <source>
        <dbReference type="PROSITE" id="PS50268"/>
    </source>
</evidence>
<dbReference type="SUPFAM" id="SSF51120">
    <property type="entry name" value="beta-Roll"/>
    <property type="match status" value="1"/>
</dbReference>
<keyword evidence="6" id="KW-0812">Transmembrane</keyword>
<evidence type="ECO:0000256" key="7">
    <source>
        <dbReference type="ARBA" id="ARBA00022737"/>
    </source>
</evidence>
<dbReference type="GO" id="GO:0005615">
    <property type="term" value="C:extracellular space"/>
    <property type="evidence" value="ECO:0007669"/>
    <property type="project" value="InterPro"/>
</dbReference>
<dbReference type="SUPFAM" id="SSF49313">
    <property type="entry name" value="Cadherin-like"/>
    <property type="match status" value="2"/>
</dbReference>
<dbReference type="InterPro" id="IPR018511">
    <property type="entry name" value="Hemolysin-typ_Ca-bd_CS"/>
</dbReference>
<gene>
    <name evidence="13" type="ordered locus">Saro_1619</name>
</gene>
<dbReference type="Pfam" id="PF08548">
    <property type="entry name" value="Peptidase_M10_C"/>
    <property type="match status" value="1"/>
</dbReference>
<evidence type="ECO:0000256" key="6">
    <source>
        <dbReference type="ARBA" id="ARBA00022692"/>
    </source>
</evidence>
<dbReference type="PRINTS" id="PR01488">
    <property type="entry name" value="RTXTOXINA"/>
</dbReference>
<dbReference type="InterPro" id="IPR011330">
    <property type="entry name" value="Glyco_hydro/deAcase_b/a-brl"/>
</dbReference>
<dbReference type="eggNOG" id="COG0726">
    <property type="taxonomic scope" value="Bacteria"/>
</dbReference>
<dbReference type="KEGG" id="nar:Saro_1619"/>
<dbReference type="SUPFAM" id="SSF88713">
    <property type="entry name" value="Glycoside hydrolase/deacetylase"/>
    <property type="match status" value="1"/>
</dbReference>
<dbReference type="Gene3D" id="2.60.40.60">
    <property type="entry name" value="Cadherins"/>
    <property type="match status" value="1"/>
</dbReference>
<dbReference type="Proteomes" id="UP000009134">
    <property type="component" value="Chromosome"/>
</dbReference>
<evidence type="ECO:0000313" key="13">
    <source>
        <dbReference type="EMBL" id="ABD26059.1"/>
    </source>
</evidence>
<keyword evidence="5" id="KW-0800">Toxin</keyword>
<evidence type="ECO:0000256" key="1">
    <source>
        <dbReference type="ARBA" id="ARBA00001913"/>
    </source>
</evidence>
<dbReference type="InterPro" id="IPR050174">
    <property type="entry name" value="Protocadherin/Cadherin-CA"/>
</dbReference>
<dbReference type="PANTHER" id="PTHR24028:SF263">
    <property type="entry name" value="CADHERIN-RELATED FAMILY MEMBER 1"/>
    <property type="match status" value="1"/>
</dbReference>
<dbReference type="HOGENOM" id="CLU_004871_0_0_5"/>
<dbReference type="EMBL" id="CP000248">
    <property type="protein sequence ID" value="ABD26059.1"/>
    <property type="molecule type" value="Genomic_DNA"/>
</dbReference>
<dbReference type="InterPro" id="IPR002126">
    <property type="entry name" value="Cadherin-like_dom"/>
</dbReference>
<dbReference type="PROSITE" id="PS50268">
    <property type="entry name" value="CADHERIN_2"/>
    <property type="match status" value="2"/>
</dbReference>
<dbReference type="InterPro" id="IPR013858">
    <property type="entry name" value="Peptidase_M10B_C"/>
</dbReference>
<dbReference type="Gene3D" id="3.20.20.370">
    <property type="entry name" value="Glycoside hydrolase/deacetylase"/>
    <property type="match status" value="1"/>
</dbReference>
<evidence type="ECO:0000256" key="11">
    <source>
        <dbReference type="ARBA" id="ARBA00023180"/>
    </source>
</evidence>
<feature type="domain" description="Cadherin" evidence="12">
    <location>
        <begin position="840"/>
        <end position="925"/>
    </location>
</feature>